<gene>
    <name evidence="1" type="ORF">Pan216_46610</name>
</gene>
<sequence length="96" mass="10864">MDSQPEILRLTQPSRPDGQVRYLKPLPSIMRKRAESVAIPASPRRAWVWHPRAFWAIYQAFVARDVAVRFVDEGVDGKDRGNGALVETFELSAEGE</sequence>
<dbReference type="AlphaFoldDB" id="A0A518B9W6"/>
<dbReference type="KEGG" id="knv:Pan216_46610"/>
<dbReference type="EMBL" id="CP036279">
    <property type="protein sequence ID" value="QDU63780.1"/>
    <property type="molecule type" value="Genomic_DNA"/>
</dbReference>
<accession>A0A518B9W6</accession>
<organism evidence="1 2">
    <name type="scientific">Kolteria novifilia</name>
    <dbReference type="NCBI Taxonomy" id="2527975"/>
    <lineage>
        <taxon>Bacteria</taxon>
        <taxon>Pseudomonadati</taxon>
        <taxon>Planctomycetota</taxon>
        <taxon>Planctomycetia</taxon>
        <taxon>Kolteriales</taxon>
        <taxon>Kolteriaceae</taxon>
        <taxon>Kolteria</taxon>
    </lineage>
</organism>
<proteinExistence type="predicted"/>
<name>A0A518B9W6_9BACT</name>
<evidence type="ECO:0000313" key="1">
    <source>
        <dbReference type="EMBL" id="QDU63780.1"/>
    </source>
</evidence>
<dbReference type="Proteomes" id="UP000317093">
    <property type="component" value="Chromosome"/>
</dbReference>
<reference evidence="1 2" key="1">
    <citation type="submission" date="2019-02" db="EMBL/GenBank/DDBJ databases">
        <title>Deep-cultivation of Planctomycetes and their phenomic and genomic characterization uncovers novel biology.</title>
        <authorList>
            <person name="Wiegand S."/>
            <person name="Jogler M."/>
            <person name="Boedeker C."/>
            <person name="Pinto D."/>
            <person name="Vollmers J."/>
            <person name="Rivas-Marin E."/>
            <person name="Kohn T."/>
            <person name="Peeters S.H."/>
            <person name="Heuer A."/>
            <person name="Rast P."/>
            <person name="Oberbeckmann S."/>
            <person name="Bunk B."/>
            <person name="Jeske O."/>
            <person name="Meyerdierks A."/>
            <person name="Storesund J.E."/>
            <person name="Kallscheuer N."/>
            <person name="Luecker S."/>
            <person name="Lage O.M."/>
            <person name="Pohl T."/>
            <person name="Merkel B.J."/>
            <person name="Hornburger P."/>
            <person name="Mueller R.-W."/>
            <person name="Bruemmer F."/>
            <person name="Labrenz M."/>
            <person name="Spormann A.M."/>
            <person name="Op den Camp H."/>
            <person name="Overmann J."/>
            <person name="Amann R."/>
            <person name="Jetten M.S.M."/>
            <person name="Mascher T."/>
            <person name="Medema M.H."/>
            <person name="Devos D.P."/>
            <person name="Kaster A.-K."/>
            <person name="Ovreas L."/>
            <person name="Rohde M."/>
            <person name="Galperin M.Y."/>
            <person name="Jogler C."/>
        </authorList>
    </citation>
    <scope>NUCLEOTIDE SEQUENCE [LARGE SCALE GENOMIC DNA]</scope>
    <source>
        <strain evidence="1 2">Pan216</strain>
    </source>
</reference>
<keyword evidence="2" id="KW-1185">Reference proteome</keyword>
<protein>
    <submittedName>
        <fullName evidence="1">Uncharacterized protein</fullName>
    </submittedName>
</protein>
<evidence type="ECO:0000313" key="2">
    <source>
        <dbReference type="Proteomes" id="UP000317093"/>
    </source>
</evidence>